<accession>A0A402CWB4</accession>
<protein>
    <submittedName>
        <fullName evidence="1">Uncharacterized protein</fullName>
    </submittedName>
</protein>
<dbReference type="KEGG" id="ccot:CCAX7_61480"/>
<dbReference type="EMBL" id="AP025739">
    <property type="protein sequence ID" value="BDI34097.1"/>
    <property type="molecule type" value="Genomic_DNA"/>
</dbReference>
<name>A0A402CWB4_9BACT</name>
<proteinExistence type="predicted"/>
<evidence type="ECO:0000313" key="2">
    <source>
        <dbReference type="Proteomes" id="UP000287394"/>
    </source>
</evidence>
<gene>
    <name evidence="1" type="ORF">CCAX7_61480</name>
</gene>
<evidence type="ECO:0000313" key="1">
    <source>
        <dbReference type="EMBL" id="BDI34097.1"/>
    </source>
</evidence>
<dbReference type="Proteomes" id="UP000287394">
    <property type="component" value="Chromosome"/>
</dbReference>
<dbReference type="OrthoDB" id="9255863at2"/>
<reference evidence="1 2" key="1">
    <citation type="journal article" date="2019" name="Int. J. Syst. Evol. Microbiol.">
        <title>Capsulimonas corticalis gen. nov., sp. nov., an aerobic capsulated bacterium, of a novel bacterial order, Capsulimonadales ord. nov., of the class Armatimonadia of the phylum Armatimonadetes.</title>
        <authorList>
            <person name="Li J."/>
            <person name="Kudo C."/>
            <person name="Tonouchi A."/>
        </authorList>
    </citation>
    <scope>NUCLEOTIDE SEQUENCE [LARGE SCALE GENOMIC DNA]</scope>
    <source>
        <strain evidence="1 2">AX-7</strain>
    </source>
</reference>
<organism evidence="1 2">
    <name type="scientific">Capsulimonas corticalis</name>
    <dbReference type="NCBI Taxonomy" id="2219043"/>
    <lineage>
        <taxon>Bacteria</taxon>
        <taxon>Bacillati</taxon>
        <taxon>Armatimonadota</taxon>
        <taxon>Armatimonadia</taxon>
        <taxon>Capsulimonadales</taxon>
        <taxon>Capsulimonadaceae</taxon>
        <taxon>Capsulimonas</taxon>
    </lineage>
</organism>
<dbReference type="RefSeq" id="WP_119321640.1">
    <property type="nucleotide sequence ID" value="NZ_AP025739.1"/>
</dbReference>
<dbReference type="AlphaFoldDB" id="A0A402CWB4"/>
<keyword evidence="2" id="KW-1185">Reference proteome</keyword>
<sequence length="92" mass="9551">MAARGSVYRAATDLDSRNFGTANSDMQKAAKSLSSVHAASAGLDSTALAGLKQETAQAKIVVATNFSDQHALIIQLALKLDRMLLENSAGSS</sequence>